<name>A0A9P4QKA7_9PLEO</name>
<evidence type="ECO:0000313" key="1">
    <source>
        <dbReference type="EMBL" id="KAF2726484.1"/>
    </source>
</evidence>
<gene>
    <name evidence="1" type="ORF">EJ04DRAFT_453274</name>
</gene>
<sequence length="144" mass="16208">GHWLMDAEEADRLKATELHTFAVAARKIVKPSHQERTPLEVTPAEAHQVLGHAGERAIEHLKDAVDGIKLIEGPPAPGWKNCEACIGAKLSKMVSRRPQRKPAKKPFEQISIDLIQLRKTGKACYNGDKWLFHCVDQYSKWHEA</sequence>
<dbReference type="AlphaFoldDB" id="A0A9P4QKA7"/>
<keyword evidence="2" id="KW-1185">Reference proteome</keyword>
<comment type="caution">
    <text evidence="1">The sequence shown here is derived from an EMBL/GenBank/DDBJ whole genome shotgun (WGS) entry which is preliminary data.</text>
</comment>
<dbReference type="EMBL" id="ML996464">
    <property type="protein sequence ID" value="KAF2726484.1"/>
    <property type="molecule type" value="Genomic_DNA"/>
</dbReference>
<protein>
    <submittedName>
        <fullName evidence="1">Uncharacterized protein</fullName>
    </submittedName>
</protein>
<accession>A0A9P4QKA7</accession>
<organism evidence="1 2">
    <name type="scientific">Polyplosphaeria fusca</name>
    <dbReference type="NCBI Taxonomy" id="682080"/>
    <lineage>
        <taxon>Eukaryota</taxon>
        <taxon>Fungi</taxon>
        <taxon>Dikarya</taxon>
        <taxon>Ascomycota</taxon>
        <taxon>Pezizomycotina</taxon>
        <taxon>Dothideomycetes</taxon>
        <taxon>Pleosporomycetidae</taxon>
        <taxon>Pleosporales</taxon>
        <taxon>Tetraplosphaeriaceae</taxon>
        <taxon>Polyplosphaeria</taxon>
    </lineage>
</organism>
<reference evidence="1" key="1">
    <citation type="journal article" date="2020" name="Stud. Mycol.">
        <title>101 Dothideomycetes genomes: a test case for predicting lifestyles and emergence of pathogens.</title>
        <authorList>
            <person name="Haridas S."/>
            <person name="Albert R."/>
            <person name="Binder M."/>
            <person name="Bloem J."/>
            <person name="Labutti K."/>
            <person name="Salamov A."/>
            <person name="Andreopoulos B."/>
            <person name="Baker S."/>
            <person name="Barry K."/>
            <person name="Bills G."/>
            <person name="Bluhm B."/>
            <person name="Cannon C."/>
            <person name="Castanera R."/>
            <person name="Culley D."/>
            <person name="Daum C."/>
            <person name="Ezra D."/>
            <person name="Gonzalez J."/>
            <person name="Henrissat B."/>
            <person name="Kuo A."/>
            <person name="Liang C."/>
            <person name="Lipzen A."/>
            <person name="Lutzoni F."/>
            <person name="Magnuson J."/>
            <person name="Mondo S."/>
            <person name="Nolan M."/>
            <person name="Ohm R."/>
            <person name="Pangilinan J."/>
            <person name="Park H.-J."/>
            <person name="Ramirez L."/>
            <person name="Alfaro M."/>
            <person name="Sun H."/>
            <person name="Tritt A."/>
            <person name="Yoshinaga Y."/>
            <person name="Zwiers L.-H."/>
            <person name="Turgeon B."/>
            <person name="Goodwin S."/>
            <person name="Spatafora J."/>
            <person name="Crous P."/>
            <person name="Grigoriev I."/>
        </authorList>
    </citation>
    <scope>NUCLEOTIDE SEQUENCE</scope>
    <source>
        <strain evidence="1">CBS 125425</strain>
    </source>
</reference>
<proteinExistence type="predicted"/>
<feature type="non-terminal residue" evidence="1">
    <location>
        <position position="1"/>
    </location>
</feature>
<dbReference type="OrthoDB" id="3761656at2759"/>
<dbReference type="Proteomes" id="UP000799444">
    <property type="component" value="Unassembled WGS sequence"/>
</dbReference>
<evidence type="ECO:0000313" key="2">
    <source>
        <dbReference type="Proteomes" id="UP000799444"/>
    </source>
</evidence>